<dbReference type="KEGG" id="cau:Caur_0534"/>
<dbReference type="AlphaFoldDB" id="A9WEC1"/>
<feature type="domain" description="Phosphodiester glycosidase" evidence="2">
    <location>
        <begin position="97"/>
        <end position="245"/>
    </location>
</feature>
<dbReference type="EnsemblBacteria" id="ABY33781">
    <property type="protein sequence ID" value="ABY33781"/>
    <property type="gene ID" value="Caur_0534"/>
</dbReference>
<organism evidence="3 4">
    <name type="scientific">Chloroflexus aurantiacus (strain ATCC 29366 / DSM 635 / J-10-fl)</name>
    <dbReference type="NCBI Taxonomy" id="324602"/>
    <lineage>
        <taxon>Bacteria</taxon>
        <taxon>Bacillati</taxon>
        <taxon>Chloroflexota</taxon>
        <taxon>Chloroflexia</taxon>
        <taxon>Chloroflexales</taxon>
        <taxon>Chloroflexineae</taxon>
        <taxon>Chloroflexaceae</taxon>
        <taxon>Chloroflexus</taxon>
    </lineage>
</organism>
<gene>
    <name evidence="3" type="ordered locus">Caur_0534</name>
</gene>
<evidence type="ECO:0000256" key="1">
    <source>
        <dbReference type="SAM" id="SignalP"/>
    </source>
</evidence>
<dbReference type="EMBL" id="CP000909">
    <property type="protein sequence ID" value="ABY33781.1"/>
    <property type="molecule type" value="Genomic_DNA"/>
</dbReference>
<proteinExistence type="predicted"/>
<accession>A9WEC1</accession>
<dbReference type="PANTHER" id="PTHR40446:SF2">
    <property type="entry name" value="N-ACETYLGLUCOSAMINE-1-PHOSPHODIESTER ALPHA-N-ACETYLGLUCOSAMINIDASE"/>
    <property type="match status" value="1"/>
</dbReference>
<feature type="signal peptide" evidence="1">
    <location>
        <begin position="1"/>
        <end position="16"/>
    </location>
</feature>
<dbReference type="PATRIC" id="fig|324602.8.peg.604"/>
<feature type="chain" id="PRO_5002743930" description="Phosphodiester glycosidase domain-containing protein" evidence="1">
    <location>
        <begin position="17"/>
        <end position="265"/>
    </location>
</feature>
<keyword evidence="4" id="KW-1185">Reference proteome</keyword>
<dbReference type="Proteomes" id="UP000002008">
    <property type="component" value="Chromosome"/>
</dbReference>
<sequence length="265" mass="28409">MLLCFFLYGLIFLLTACTVTPTPGTPTTIVPTLMPTPTPDASTSSGWRTLRTGIAFRQLEAPGLPVQVVRIDPAHVRFVVGYDPTSPLTLSAWVARYGAVAAINGGFFDQQGEPVALLISNQQVFGYSYVDQGGMFAIDEQGKPHLWSLADQPYDGTPFVQAIQGWPLLVRTNGEAAYTDDDGQRARRSAIALDRNGYVLLIVAPGATFSLAEWSQFLASADLDIEIAVNLDGGSSSGLIAQSDQGGVRVDSFTPLPFALLILEL</sequence>
<evidence type="ECO:0000313" key="3">
    <source>
        <dbReference type="EMBL" id="ABY33781.1"/>
    </source>
</evidence>
<reference evidence="4" key="1">
    <citation type="journal article" date="2011" name="BMC Genomics">
        <title>Complete genome sequence of the filamentous anoxygenic phototrophic bacterium Chloroflexus aurantiacus.</title>
        <authorList>
            <person name="Tang K.H."/>
            <person name="Barry K."/>
            <person name="Chertkov O."/>
            <person name="Dalin E."/>
            <person name="Han C.S."/>
            <person name="Hauser L.J."/>
            <person name="Honchak B.M."/>
            <person name="Karbach L.E."/>
            <person name="Land M.L."/>
            <person name="Lapidus A."/>
            <person name="Larimer F.W."/>
            <person name="Mikhailova N."/>
            <person name="Pitluck S."/>
            <person name="Pierson B.K."/>
            <person name="Blankenship R.E."/>
        </authorList>
    </citation>
    <scope>NUCLEOTIDE SEQUENCE [LARGE SCALE GENOMIC DNA]</scope>
    <source>
        <strain evidence="4">ATCC 29366 / DSM 635 / J-10-fl</strain>
    </source>
</reference>
<dbReference type="Pfam" id="PF09992">
    <property type="entry name" value="NAGPA"/>
    <property type="match status" value="1"/>
</dbReference>
<dbReference type="HOGENOM" id="CLU_990017_0_0_0"/>
<keyword evidence="1" id="KW-0732">Signal</keyword>
<dbReference type="InterPro" id="IPR018711">
    <property type="entry name" value="NAGPA"/>
</dbReference>
<dbReference type="PANTHER" id="PTHR40446">
    <property type="entry name" value="N-ACETYLGLUCOSAMINE-1-PHOSPHODIESTER ALPHA-N-ACETYLGLUCOSAMINIDASE"/>
    <property type="match status" value="1"/>
</dbReference>
<protein>
    <recommendedName>
        <fullName evidence="2">Phosphodiester glycosidase domain-containing protein</fullName>
    </recommendedName>
</protein>
<dbReference type="eggNOG" id="COG4632">
    <property type="taxonomic scope" value="Bacteria"/>
</dbReference>
<dbReference type="InParanoid" id="A9WEC1"/>
<evidence type="ECO:0000313" key="4">
    <source>
        <dbReference type="Proteomes" id="UP000002008"/>
    </source>
</evidence>
<name>A9WEC1_CHLAA</name>
<evidence type="ECO:0000259" key="2">
    <source>
        <dbReference type="Pfam" id="PF09992"/>
    </source>
</evidence>
<dbReference type="STRING" id="324602.Caur_0534"/>